<dbReference type="Proteomes" id="UP000237632">
    <property type="component" value="Unassembled WGS sequence"/>
</dbReference>
<dbReference type="CDD" id="cd16429">
    <property type="entry name" value="VirB10"/>
    <property type="match status" value="1"/>
</dbReference>
<evidence type="ECO:0000256" key="1">
    <source>
        <dbReference type="ARBA" id="ARBA00004167"/>
    </source>
</evidence>
<dbReference type="Pfam" id="PF03743">
    <property type="entry name" value="TrbI"/>
    <property type="match status" value="1"/>
</dbReference>
<evidence type="ECO:0000256" key="5">
    <source>
        <dbReference type="ARBA" id="ARBA00023136"/>
    </source>
</evidence>
<gene>
    <name evidence="7" type="ORF">C6T65_21065</name>
</gene>
<dbReference type="Gene3D" id="2.40.128.260">
    <property type="entry name" value="Type IV secretion system, VirB10/TraB/TrbI"/>
    <property type="match status" value="1"/>
</dbReference>
<dbReference type="AlphaFoldDB" id="A0AA45BAU2"/>
<dbReference type="GO" id="GO:0016020">
    <property type="term" value="C:membrane"/>
    <property type="evidence" value="ECO:0007669"/>
    <property type="project" value="UniProtKB-SubCell"/>
</dbReference>
<comment type="similarity">
    <text evidence="2">Belongs to the TrbI/VirB10 family.</text>
</comment>
<sequence length="301" mass="31599">MVVADTQSDDQLAAERRRREIAAAEAETARLKAEQVRQIRLKSDIFDSEGASGGDSDQPTAGDGGGAAGNGGERAVNDPNSAFARSVGSEGIAVAKVQKFDRTECKVMPGQIIEATLRPRATSDLPGAVTFLVTRDTFGHQGRIPLIPWGTVITGRTNSVVRPGQERTFMPTATALLPDGQTVQLGSSVSDQLGTSGIDGDVDRHVGQIIGMSAVLSILGAGAATAGVSSDGGNNSAAMYRQGVQQSFAQSSQQLLGGYANIPPTITNRQGTRVRIQVEQVLDFSEYCGSHRVERTNATDE</sequence>
<comment type="subcellular location">
    <subcellularLocation>
        <location evidence="1">Membrane</location>
        <topology evidence="1">Single-pass membrane protein</topology>
    </subcellularLocation>
</comment>
<evidence type="ECO:0000256" key="3">
    <source>
        <dbReference type="ARBA" id="ARBA00022692"/>
    </source>
</evidence>
<evidence type="ECO:0000256" key="2">
    <source>
        <dbReference type="ARBA" id="ARBA00010265"/>
    </source>
</evidence>
<accession>A0AA45BAU2</accession>
<evidence type="ECO:0008006" key="9">
    <source>
        <dbReference type="Google" id="ProtNLM"/>
    </source>
</evidence>
<proteinExistence type="inferred from homology"/>
<dbReference type="InterPro" id="IPR042217">
    <property type="entry name" value="T4SS_VirB10/TrbI"/>
</dbReference>
<evidence type="ECO:0000313" key="8">
    <source>
        <dbReference type="Proteomes" id="UP000237632"/>
    </source>
</evidence>
<name>A0AA45BAU2_BURVI</name>
<dbReference type="EMBL" id="PVHK01000156">
    <property type="protein sequence ID" value="PRH40424.1"/>
    <property type="molecule type" value="Genomic_DNA"/>
</dbReference>
<feature type="compositionally biased region" description="Gly residues" evidence="6">
    <location>
        <begin position="62"/>
        <end position="72"/>
    </location>
</feature>
<keyword evidence="5" id="KW-0472">Membrane</keyword>
<evidence type="ECO:0000256" key="6">
    <source>
        <dbReference type="SAM" id="MobiDB-lite"/>
    </source>
</evidence>
<evidence type="ECO:0000256" key="4">
    <source>
        <dbReference type="ARBA" id="ARBA00022989"/>
    </source>
</evidence>
<reference evidence="7 8" key="1">
    <citation type="submission" date="2018-03" db="EMBL/GenBank/DDBJ databases">
        <authorList>
            <person name="Nguyen K."/>
            <person name="Fouts D."/>
            <person name="Sutton G."/>
        </authorList>
    </citation>
    <scope>NUCLEOTIDE SEQUENCE [LARGE SCALE GENOMIC DNA]</scope>
    <source>
        <strain evidence="7 8">AU3578</strain>
    </source>
</reference>
<keyword evidence="3" id="KW-0812">Transmembrane</keyword>
<comment type="caution">
    <text evidence="7">The sequence shown here is derived from an EMBL/GenBank/DDBJ whole genome shotgun (WGS) entry which is preliminary data.</text>
</comment>
<dbReference type="InterPro" id="IPR005498">
    <property type="entry name" value="T4SS_VirB10/TraB/TrbI"/>
</dbReference>
<organism evidence="7 8">
    <name type="scientific">Burkholderia vietnamiensis</name>
    <dbReference type="NCBI Taxonomy" id="60552"/>
    <lineage>
        <taxon>Bacteria</taxon>
        <taxon>Pseudomonadati</taxon>
        <taxon>Pseudomonadota</taxon>
        <taxon>Betaproteobacteria</taxon>
        <taxon>Burkholderiales</taxon>
        <taxon>Burkholderiaceae</taxon>
        <taxon>Burkholderia</taxon>
        <taxon>Burkholderia cepacia complex</taxon>
    </lineage>
</organism>
<protein>
    <recommendedName>
        <fullName evidence="9">Type IV secretion system protein VirB10</fullName>
    </recommendedName>
</protein>
<feature type="region of interest" description="Disordered" evidence="6">
    <location>
        <begin position="43"/>
        <end position="83"/>
    </location>
</feature>
<evidence type="ECO:0000313" key="7">
    <source>
        <dbReference type="EMBL" id="PRH40424.1"/>
    </source>
</evidence>
<keyword evidence="4" id="KW-1133">Transmembrane helix</keyword>